<reference evidence="7 8" key="1">
    <citation type="journal article" date="2010" name="Science">
        <title>Genomic comparison of the ants Camponotus floridanus and Harpegnathos saltator.</title>
        <authorList>
            <person name="Bonasio R."/>
            <person name="Zhang G."/>
            <person name="Ye C."/>
            <person name="Mutti N.S."/>
            <person name="Fang X."/>
            <person name="Qin N."/>
            <person name="Donahue G."/>
            <person name="Yang P."/>
            <person name="Li Q."/>
            <person name="Li C."/>
            <person name="Zhang P."/>
            <person name="Huang Z."/>
            <person name="Berger S.L."/>
            <person name="Reinberg D."/>
            <person name="Wang J."/>
            <person name="Liebig J."/>
        </authorList>
    </citation>
    <scope>NUCLEOTIDE SEQUENCE [LARGE SCALE GENOMIC DNA]</scope>
    <source>
        <strain evidence="7 8">R22 G/1</strain>
    </source>
</reference>
<feature type="non-terminal residue" evidence="7">
    <location>
        <position position="181"/>
    </location>
</feature>
<dbReference type="InParanoid" id="E2B875"/>
<dbReference type="InterPro" id="IPR051085">
    <property type="entry name" value="MB_O-acyltransferase"/>
</dbReference>
<evidence type="ECO:0000256" key="6">
    <source>
        <dbReference type="SAM" id="Phobius"/>
    </source>
</evidence>
<evidence type="ECO:0000256" key="1">
    <source>
        <dbReference type="ARBA" id="ARBA00004141"/>
    </source>
</evidence>
<dbReference type="GO" id="GO:0016020">
    <property type="term" value="C:membrane"/>
    <property type="evidence" value="ECO:0007669"/>
    <property type="project" value="UniProtKB-SubCell"/>
</dbReference>
<evidence type="ECO:0000256" key="5">
    <source>
        <dbReference type="ARBA" id="ARBA00038268"/>
    </source>
</evidence>
<dbReference type="PANTHER" id="PTHR13285:SF18">
    <property type="entry name" value="PROTEIN-CYSTEINE N-PALMITOYLTRANSFERASE RASP"/>
    <property type="match status" value="1"/>
</dbReference>
<keyword evidence="2 6" id="KW-0812">Transmembrane</keyword>
<dbReference type="Pfam" id="PF03062">
    <property type="entry name" value="MBOAT"/>
    <property type="match status" value="1"/>
</dbReference>
<dbReference type="Proteomes" id="UP000008237">
    <property type="component" value="Unassembled WGS sequence"/>
</dbReference>
<feature type="non-terminal residue" evidence="7">
    <location>
        <position position="1"/>
    </location>
</feature>
<keyword evidence="3 6" id="KW-1133">Transmembrane helix</keyword>
<accession>E2B875</accession>
<evidence type="ECO:0000313" key="8">
    <source>
        <dbReference type="Proteomes" id="UP000008237"/>
    </source>
</evidence>
<keyword evidence="4 6" id="KW-0472">Membrane</keyword>
<feature type="transmembrane region" description="Helical" evidence="6">
    <location>
        <begin position="151"/>
        <end position="171"/>
    </location>
</feature>
<dbReference type="STRING" id="610380.E2B875"/>
<dbReference type="GO" id="GO:0005783">
    <property type="term" value="C:endoplasmic reticulum"/>
    <property type="evidence" value="ECO:0007669"/>
    <property type="project" value="TreeGrafter"/>
</dbReference>
<keyword evidence="7" id="KW-0808">Transferase</keyword>
<evidence type="ECO:0000256" key="2">
    <source>
        <dbReference type="ARBA" id="ARBA00022692"/>
    </source>
</evidence>
<dbReference type="PANTHER" id="PTHR13285">
    <property type="entry name" value="ACYLTRANSFERASE"/>
    <property type="match status" value="1"/>
</dbReference>
<dbReference type="InterPro" id="IPR004299">
    <property type="entry name" value="MBOAT_fam"/>
</dbReference>
<keyword evidence="8" id="KW-1185">Reference proteome</keyword>
<dbReference type="OrthoDB" id="420606at2759"/>
<dbReference type="AlphaFoldDB" id="E2B875"/>
<sequence>VVQNLNPWALYGLGYCMGQFFLNKYVVVYGICGSLCELDDIKAPPQPKCIGRIHLYSDMWKHFDRGFYKFLVRYIYLPIQKSYVCFGKLFASFSCFTFVLIWHGVQINIFLWALLNFIGVIIESAGVSISKSAQYRKIQNTYLSSINTKRFHCILASPLLAMSAISNFYFFGGQEIGNIFV</sequence>
<organism evidence="8">
    <name type="scientific">Harpegnathos saltator</name>
    <name type="common">Jerdon's jumping ant</name>
    <dbReference type="NCBI Taxonomy" id="610380"/>
    <lineage>
        <taxon>Eukaryota</taxon>
        <taxon>Metazoa</taxon>
        <taxon>Ecdysozoa</taxon>
        <taxon>Arthropoda</taxon>
        <taxon>Hexapoda</taxon>
        <taxon>Insecta</taxon>
        <taxon>Pterygota</taxon>
        <taxon>Neoptera</taxon>
        <taxon>Endopterygota</taxon>
        <taxon>Hymenoptera</taxon>
        <taxon>Apocrita</taxon>
        <taxon>Aculeata</taxon>
        <taxon>Formicoidea</taxon>
        <taxon>Formicidae</taxon>
        <taxon>Ponerinae</taxon>
        <taxon>Ponerini</taxon>
        <taxon>Harpegnathos</taxon>
    </lineage>
</organism>
<dbReference type="OMA" id="ANQMSET"/>
<protein>
    <submittedName>
        <fullName evidence="7">Protein-cysteine N-palmitoyltransferase Rasp</fullName>
    </submittedName>
</protein>
<comment type="similarity">
    <text evidence="5">Belongs to the membrane-bound acyltransferase family. HHAT subfamily.</text>
</comment>
<dbReference type="GO" id="GO:0016409">
    <property type="term" value="F:palmitoyltransferase activity"/>
    <property type="evidence" value="ECO:0007669"/>
    <property type="project" value="TreeGrafter"/>
</dbReference>
<evidence type="ECO:0000256" key="4">
    <source>
        <dbReference type="ARBA" id="ARBA00023136"/>
    </source>
</evidence>
<feature type="transmembrane region" description="Helical" evidence="6">
    <location>
        <begin position="109"/>
        <end position="130"/>
    </location>
</feature>
<comment type="subcellular location">
    <subcellularLocation>
        <location evidence="1">Membrane</location>
        <topology evidence="1">Multi-pass membrane protein</topology>
    </subcellularLocation>
</comment>
<evidence type="ECO:0000256" key="3">
    <source>
        <dbReference type="ARBA" id="ARBA00022989"/>
    </source>
</evidence>
<dbReference type="EMBL" id="GL446286">
    <property type="protein sequence ID" value="EFN88077.1"/>
    <property type="molecule type" value="Genomic_DNA"/>
</dbReference>
<name>E2B875_HARSA</name>
<proteinExistence type="inferred from homology"/>
<gene>
    <name evidence="7" type="ORF">EAI_03587</name>
</gene>
<feature type="transmembrane region" description="Helical" evidence="6">
    <location>
        <begin position="83"/>
        <end position="103"/>
    </location>
</feature>
<evidence type="ECO:0000313" key="7">
    <source>
        <dbReference type="EMBL" id="EFN88077.1"/>
    </source>
</evidence>